<protein>
    <recommendedName>
        <fullName evidence="3">Ricin B lectin domain-containing protein</fullName>
    </recommendedName>
</protein>
<dbReference type="InterPro" id="IPR010431">
    <property type="entry name" value="Fascin"/>
</dbReference>
<dbReference type="RefSeq" id="WP_301248201.1">
    <property type="nucleotide sequence ID" value="NZ_JAROCD010000010.1"/>
</dbReference>
<gene>
    <name evidence="1" type="ORF">P5G61_20190</name>
</gene>
<reference evidence="1" key="1">
    <citation type="submission" date="2023-03" db="EMBL/GenBank/DDBJ databases">
        <title>MT1 and MT2 Draft Genomes of Novel Species.</title>
        <authorList>
            <person name="Venkateswaran K."/>
        </authorList>
    </citation>
    <scope>NUCLEOTIDE SEQUENCE</scope>
    <source>
        <strain evidence="1">F6_3S_P_1C</strain>
    </source>
</reference>
<dbReference type="Gene3D" id="2.80.10.50">
    <property type="match status" value="1"/>
</dbReference>
<proteinExistence type="predicted"/>
<dbReference type="PANTHER" id="PTHR10551:SF9">
    <property type="entry name" value="FASCIN-2"/>
    <property type="match status" value="1"/>
</dbReference>
<organism evidence="1 2">
    <name type="scientific">Paenibacillus vandeheii</name>
    <dbReference type="NCBI Taxonomy" id="3035917"/>
    <lineage>
        <taxon>Bacteria</taxon>
        <taxon>Bacillati</taxon>
        <taxon>Bacillota</taxon>
        <taxon>Bacilli</taxon>
        <taxon>Bacillales</taxon>
        <taxon>Paenibacillaceae</taxon>
        <taxon>Paenibacillus</taxon>
    </lineage>
</organism>
<name>A0ABT8JEL9_9BACL</name>
<dbReference type="SUPFAM" id="SSF50405">
    <property type="entry name" value="Actin-crosslinking proteins"/>
    <property type="match status" value="1"/>
</dbReference>
<evidence type="ECO:0008006" key="3">
    <source>
        <dbReference type="Google" id="ProtNLM"/>
    </source>
</evidence>
<dbReference type="InterPro" id="IPR008999">
    <property type="entry name" value="Actin-crosslinking"/>
</dbReference>
<evidence type="ECO:0000313" key="1">
    <source>
        <dbReference type="EMBL" id="MDN4603573.1"/>
    </source>
</evidence>
<dbReference type="EMBL" id="JAROCD010000010">
    <property type="protein sequence ID" value="MDN4603573.1"/>
    <property type="molecule type" value="Genomic_DNA"/>
</dbReference>
<dbReference type="PANTHER" id="PTHR10551">
    <property type="entry name" value="FASCIN"/>
    <property type="match status" value="1"/>
</dbReference>
<keyword evidence="2" id="KW-1185">Reference proteome</keyword>
<dbReference type="CDD" id="cd00257">
    <property type="entry name" value="beta-trefoil_FSCN-like"/>
    <property type="match status" value="1"/>
</dbReference>
<comment type="caution">
    <text evidence="1">The sequence shown here is derived from an EMBL/GenBank/DDBJ whole genome shotgun (WGS) entry which is preliminary data.</text>
</comment>
<evidence type="ECO:0000313" key="2">
    <source>
        <dbReference type="Proteomes" id="UP001174205"/>
    </source>
</evidence>
<accession>A0ABT8JEL9</accession>
<dbReference type="Proteomes" id="UP001174205">
    <property type="component" value="Unassembled WGS sequence"/>
</dbReference>
<sequence length="150" mass="16286">MIDNSFKFIIIPIENDYNKAWSSLKANANGTFVSAENGRADSLVANRDTAGHWERFKIIQNSDGTVSLLSMSNIKYVQADLNNGGRLIASATYPSTWEKFTREDLGGGLVAFKSVANGKYVSADLNNGGVLYANRNAVGGAWEQFIVTAN</sequence>